<evidence type="ECO:0000259" key="2">
    <source>
        <dbReference type="Pfam" id="PF14111"/>
    </source>
</evidence>
<feature type="compositionally biased region" description="Low complexity" evidence="1">
    <location>
        <begin position="89"/>
        <end position="101"/>
    </location>
</feature>
<reference evidence="3" key="1">
    <citation type="submission" date="2020-09" db="EMBL/GenBank/DDBJ databases">
        <title>Genome-Enabled Discovery of Anthraquinone Biosynthesis in Senna tora.</title>
        <authorList>
            <person name="Kang S.-H."/>
            <person name="Pandey R.P."/>
            <person name="Lee C.-M."/>
            <person name="Sim J.-S."/>
            <person name="Jeong J.-T."/>
            <person name="Choi B.-S."/>
            <person name="Jung M."/>
            <person name="Ginzburg D."/>
            <person name="Zhao K."/>
            <person name="Won S.Y."/>
            <person name="Oh T.-J."/>
            <person name="Yu Y."/>
            <person name="Kim N.-H."/>
            <person name="Lee O.R."/>
            <person name="Lee T.-H."/>
            <person name="Bashyal P."/>
            <person name="Kim T.-S."/>
            <person name="Lee W.-H."/>
            <person name="Kawkins C."/>
            <person name="Kim C.-K."/>
            <person name="Kim J.S."/>
            <person name="Ahn B.O."/>
            <person name="Rhee S.Y."/>
            <person name="Sohng J.K."/>
        </authorList>
    </citation>
    <scope>NUCLEOTIDE SEQUENCE</scope>
    <source>
        <tissue evidence="3">Leaf</tissue>
    </source>
</reference>
<feature type="region of interest" description="Disordered" evidence="1">
    <location>
        <begin position="1"/>
        <end position="106"/>
    </location>
</feature>
<feature type="domain" description="DUF4283" evidence="2">
    <location>
        <begin position="139"/>
        <end position="173"/>
    </location>
</feature>
<dbReference type="OrthoDB" id="1429668at2759"/>
<dbReference type="PANTHER" id="PTHR31286:SF99">
    <property type="entry name" value="DUF4283 DOMAIN-CONTAINING PROTEIN"/>
    <property type="match status" value="1"/>
</dbReference>
<feature type="region of interest" description="Disordered" evidence="1">
    <location>
        <begin position="332"/>
        <end position="353"/>
    </location>
</feature>
<organism evidence="3 4">
    <name type="scientific">Senna tora</name>
    <dbReference type="NCBI Taxonomy" id="362788"/>
    <lineage>
        <taxon>Eukaryota</taxon>
        <taxon>Viridiplantae</taxon>
        <taxon>Streptophyta</taxon>
        <taxon>Embryophyta</taxon>
        <taxon>Tracheophyta</taxon>
        <taxon>Spermatophyta</taxon>
        <taxon>Magnoliopsida</taxon>
        <taxon>eudicotyledons</taxon>
        <taxon>Gunneridae</taxon>
        <taxon>Pentapetalae</taxon>
        <taxon>rosids</taxon>
        <taxon>fabids</taxon>
        <taxon>Fabales</taxon>
        <taxon>Fabaceae</taxon>
        <taxon>Caesalpinioideae</taxon>
        <taxon>Cassia clade</taxon>
        <taxon>Senna</taxon>
    </lineage>
</organism>
<dbReference type="AlphaFoldDB" id="A0A834W5W0"/>
<evidence type="ECO:0000313" key="4">
    <source>
        <dbReference type="Proteomes" id="UP000634136"/>
    </source>
</evidence>
<evidence type="ECO:0000256" key="1">
    <source>
        <dbReference type="SAM" id="MobiDB-lite"/>
    </source>
</evidence>
<feature type="compositionally biased region" description="Basic and acidic residues" evidence="1">
    <location>
        <begin position="50"/>
        <end position="72"/>
    </location>
</feature>
<proteinExistence type="predicted"/>
<feature type="compositionally biased region" description="Polar residues" evidence="1">
    <location>
        <begin position="77"/>
        <end position="88"/>
    </location>
</feature>
<keyword evidence="4" id="KW-1185">Reference proteome</keyword>
<protein>
    <submittedName>
        <fullName evidence="3">Zinc ion binding nucleic acid binding protein</fullName>
    </submittedName>
</protein>
<sequence>MECERATGNVESEYLSREEEDQLKRDTKKIKYGQEDHTVHSRVRVSYGDIGRDSDPIESHSQEEEDVQRRSYMESLLQGQGKNDNKNPNVTKENGNTGTNKNAEHGNMTQQMNKEGIAEDDVSGFSFEVDPEGDNACVFSCLEDYDAVLENGPWVIFDHYLIIRPWSPGFDPSIDMIQKLAVWVRFPDLPIEFFDNKFLRCFGNQLGKPVKVELPRCSRLGEDMPERYAHVSEGCPNKEEWEEPVEGENEEENGTDHGVHTKVQKVQKEKYGAWMTVTKSRRKRVGKNMDVTNQHKKPASGCMDKGGPSTVYANSRFEVLANEENILGEMEMRNGVRTEKGERDFHGQYAYEQ</sequence>
<dbReference type="InterPro" id="IPR040256">
    <property type="entry name" value="At4g02000-like"/>
</dbReference>
<dbReference type="Proteomes" id="UP000634136">
    <property type="component" value="Unassembled WGS sequence"/>
</dbReference>
<dbReference type="Pfam" id="PF14111">
    <property type="entry name" value="DUF4283"/>
    <property type="match status" value="1"/>
</dbReference>
<dbReference type="PANTHER" id="PTHR31286">
    <property type="entry name" value="GLYCINE-RICH CELL WALL STRUCTURAL PROTEIN 1.8-LIKE"/>
    <property type="match status" value="1"/>
</dbReference>
<evidence type="ECO:0000313" key="3">
    <source>
        <dbReference type="EMBL" id="KAF7810472.1"/>
    </source>
</evidence>
<dbReference type="InterPro" id="IPR025558">
    <property type="entry name" value="DUF4283"/>
</dbReference>
<gene>
    <name evidence="3" type="ORF">G2W53_037215</name>
</gene>
<accession>A0A834W5W0</accession>
<feature type="region of interest" description="Disordered" evidence="1">
    <location>
        <begin position="235"/>
        <end position="258"/>
    </location>
</feature>
<comment type="caution">
    <text evidence="3">The sequence shown here is derived from an EMBL/GenBank/DDBJ whole genome shotgun (WGS) entry which is preliminary data.</text>
</comment>
<name>A0A834W5W0_9FABA</name>
<feature type="compositionally biased region" description="Basic and acidic residues" evidence="1">
    <location>
        <begin position="14"/>
        <end position="25"/>
    </location>
</feature>
<dbReference type="EMBL" id="JAAIUW010000011">
    <property type="protein sequence ID" value="KAF7810472.1"/>
    <property type="molecule type" value="Genomic_DNA"/>
</dbReference>
<feature type="compositionally biased region" description="Basic and acidic residues" evidence="1">
    <location>
        <begin position="332"/>
        <end position="346"/>
    </location>
</feature>
<feature type="compositionally biased region" description="Acidic residues" evidence="1">
    <location>
        <begin position="240"/>
        <end position="253"/>
    </location>
</feature>